<keyword evidence="4 11" id="KW-1133">Transmembrane helix</keyword>
<sequence length="486" mass="54503">MACDQKVANLAVSRVVPVFLGLLTIYTCWAFTGSLCADYLLDSSTSSRNPRNGTAIGLLVGFYILLIGLVVSYLRLLVALIWNPDYIPRGPQYSESQAETGTSRRRKKSRSRRKPISNKSNGDVEWHGLSSILRRPVEKSDQAFDASGFEPFYLKDVFVCKEDGRPAWCSTCCQFKPDRAHHCREIGRCIRKMDHFCPWVGGVVSETSFKFFIQFLFYGMLFTTFNLVVLAIFVAEYRKETGKLIVHWIVILGLSALFCLFSLGMLGSSIQLACINSSTIENLDRRTKVWTLAILIPSSINIKRDGAEPQAAPSFPVVSFSPPFDVGSTLQNRADMGNSDLLRRDFAILHTKPGENPWDLGSSLANFKEVMGYSLLDWFLPLKRSPCTDHSSQESAFRLGPVVERLKREAGLENHNIGGDFMPQDAAQKNSGRGKDGRPTKGTKTHSSNELRKIGQGSRNIQKPPDTHPQKHRHHERHRSDLFGNN</sequence>
<evidence type="ECO:0000256" key="9">
    <source>
        <dbReference type="ARBA" id="ARBA00038298"/>
    </source>
</evidence>
<evidence type="ECO:0000256" key="10">
    <source>
        <dbReference type="ARBA" id="ARBA00048048"/>
    </source>
</evidence>
<evidence type="ECO:0000256" key="4">
    <source>
        <dbReference type="ARBA" id="ARBA00022989"/>
    </source>
</evidence>
<feature type="transmembrane region" description="Helical" evidence="11">
    <location>
        <begin position="53"/>
        <end position="82"/>
    </location>
</feature>
<comment type="catalytic activity">
    <reaction evidence="10 11">
        <text>L-cysteinyl-[protein] + hexadecanoyl-CoA = S-hexadecanoyl-L-cysteinyl-[protein] + CoA</text>
        <dbReference type="Rhea" id="RHEA:36683"/>
        <dbReference type="Rhea" id="RHEA-COMP:10131"/>
        <dbReference type="Rhea" id="RHEA-COMP:11032"/>
        <dbReference type="ChEBI" id="CHEBI:29950"/>
        <dbReference type="ChEBI" id="CHEBI:57287"/>
        <dbReference type="ChEBI" id="CHEBI:57379"/>
        <dbReference type="ChEBI" id="CHEBI:74151"/>
        <dbReference type="EC" id="2.3.1.225"/>
    </reaction>
</comment>
<dbReference type="GO" id="GO:0005783">
    <property type="term" value="C:endoplasmic reticulum"/>
    <property type="evidence" value="ECO:0007669"/>
    <property type="project" value="TreeGrafter"/>
</dbReference>
<dbReference type="PROSITE" id="PS50216">
    <property type="entry name" value="DHHC"/>
    <property type="match status" value="1"/>
</dbReference>
<evidence type="ECO:0000256" key="5">
    <source>
        <dbReference type="ARBA" id="ARBA00023136"/>
    </source>
</evidence>
<keyword evidence="5 11" id="KW-0472">Membrane</keyword>
<dbReference type="InterPro" id="IPR039859">
    <property type="entry name" value="PFA4/ZDH16/20/ERF2-like"/>
</dbReference>
<dbReference type="Pfam" id="PF01529">
    <property type="entry name" value="DHHC"/>
    <property type="match status" value="1"/>
</dbReference>
<dbReference type="OrthoDB" id="331948at2759"/>
<evidence type="ECO:0000256" key="12">
    <source>
        <dbReference type="SAM" id="MobiDB-lite"/>
    </source>
</evidence>
<evidence type="ECO:0000256" key="6">
    <source>
        <dbReference type="ARBA" id="ARBA00023139"/>
    </source>
</evidence>
<keyword evidence="7" id="KW-0449">Lipoprotein</keyword>
<keyword evidence="8 11" id="KW-0012">Acyltransferase</keyword>
<evidence type="ECO:0000256" key="8">
    <source>
        <dbReference type="ARBA" id="ARBA00023315"/>
    </source>
</evidence>
<feature type="domain" description="Palmitoyltransferase DHHC" evidence="13">
    <location>
        <begin position="165"/>
        <end position="283"/>
    </location>
</feature>
<evidence type="ECO:0000259" key="13">
    <source>
        <dbReference type="Pfam" id="PF01529"/>
    </source>
</evidence>
<dbReference type="PANTHER" id="PTHR22883">
    <property type="entry name" value="ZINC FINGER DHHC DOMAIN CONTAINING PROTEIN"/>
    <property type="match status" value="1"/>
</dbReference>
<dbReference type="GO" id="GO:0019706">
    <property type="term" value="F:protein-cysteine S-palmitoyltransferase activity"/>
    <property type="evidence" value="ECO:0007669"/>
    <property type="project" value="UniProtKB-EC"/>
</dbReference>
<dbReference type="AlphaFoldDB" id="A0A1B7P1Y0"/>
<name>A0A1B7P1Y0_9EURO</name>
<evidence type="ECO:0000313" key="14">
    <source>
        <dbReference type="EMBL" id="OAX83035.1"/>
    </source>
</evidence>
<feature type="region of interest" description="Disordered" evidence="12">
    <location>
        <begin position="93"/>
        <end position="123"/>
    </location>
</feature>
<evidence type="ECO:0000256" key="3">
    <source>
        <dbReference type="ARBA" id="ARBA00022692"/>
    </source>
</evidence>
<evidence type="ECO:0000313" key="15">
    <source>
        <dbReference type="Proteomes" id="UP000091918"/>
    </source>
</evidence>
<comment type="caution">
    <text evidence="14">The sequence shown here is derived from an EMBL/GenBank/DDBJ whole genome shotgun (WGS) entry which is preliminary data.</text>
</comment>
<dbReference type="Proteomes" id="UP000091918">
    <property type="component" value="Unassembled WGS sequence"/>
</dbReference>
<evidence type="ECO:0000256" key="7">
    <source>
        <dbReference type="ARBA" id="ARBA00023288"/>
    </source>
</evidence>
<accession>A0A1B7P1Y0</accession>
<gene>
    <name evidence="14" type="ORF">ACJ72_02607</name>
</gene>
<keyword evidence="6" id="KW-0564">Palmitate</keyword>
<comment type="domain">
    <text evidence="11">The DHHC domain is required for palmitoyltransferase activity.</text>
</comment>
<feature type="transmembrane region" description="Helical" evidence="11">
    <location>
        <begin position="18"/>
        <end position="41"/>
    </location>
</feature>
<keyword evidence="3 11" id="KW-0812">Transmembrane</keyword>
<dbReference type="STRING" id="1658172.A0A1B7P1Y0"/>
<dbReference type="EC" id="2.3.1.225" evidence="11"/>
<protein>
    <recommendedName>
        <fullName evidence="11">Palmitoyltransferase</fullName>
        <ecNumber evidence="11">2.3.1.225</ecNumber>
    </recommendedName>
</protein>
<feature type="region of interest" description="Disordered" evidence="12">
    <location>
        <begin position="414"/>
        <end position="486"/>
    </location>
</feature>
<reference evidence="14 15" key="1">
    <citation type="submission" date="2015-07" db="EMBL/GenBank/DDBJ databases">
        <title>Emmonsia species relationships and genome sequence.</title>
        <authorList>
            <person name="Cuomo C.A."/>
            <person name="Schwartz I.S."/>
            <person name="Kenyon C."/>
            <person name="de Hoog G.S."/>
            <person name="Govender N.P."/>
            <person name="Botha A."/>
            <person name="Moreno L."/>
            <person name="de Vries M."/>
            <person name="Munoz J.F."/>
            <person name="Stielow J.B."/>
        </authorList>
    </citation>
    <scope>NUCLEOTIDE SEQUENCE [LARGE SCALE GENOMIC DNA]</scope>
    <source>
        <strain evidence="14 15">CBS 136260</strain>
    </source>
</reference>
<feature type="compositionally biased region" description="Basic residues" evidence="12">
    <location>
        <begin position="103"/>
        <end position="116"/>
    </location>
</feature>
<evidence type="ECO:0000256" key="1">
    <source>
        <dbReference type="ARBA" id="ARBA00004141"/>
    </source>
</evidence>
<keyword evidence="2 11" id="KW-0808">Transferase</keyword>
<dbReference type="InterPro" id="IPR001594">
    <property type="entry name" value="Palmitoyltrfase_DHHC"/>
</dbReference>
<organism evidence="14 15">
    <name type="scientific">Emergomyces africanus</name>
    <dbReference type="NCBI Taxonomy" id="1955775"/>
    <lineage>
        <taxon>Eukaryota</taxon>
        <taxon>Fungi</taxon>
        <taxon>Dikarya</taxon>
        <taxon>Ascomycota</taxon>
        <taxon>Pezizomycotina</taxon>
        <taxon>Eurotiomycetes</taxon>
        <taxon>Eurotiomycetidae</taxon>
        <taxon>Onygenales</taxon>
        <taxon>Ajellomycetaceae</taxon>
        <taxon>Emergomyces</taxon>
    </lineage>
</organism>
<keyword evidence="15" id="KW-1185">Reference proteome</keyword>
<feature type="transmembrane region" description="Helical" evidence="11">
    <location>
        <begin position="245"/>
        <end position="267"/>
    </location>
</feature>
<dbReference type="EMBL" id="LGUA01000224">
    <property type="protein sequence ID" value="OAX83035.1"/>
    <property type="molecule type" value="Genomic_DNA"/>
</dbReference>
<comment type="subcellular location">
    <subcellularLocation>
        <location evidence="1">Membrane</location>
        <topology evidence="1">Multi-pass membrane protein</topology>
    </subcellularLocation>
</comment>
<proteinExistence type="inferred from homology"/>
<evidence type="ECO:0000256" key="2">
    <source>
        <dbReference type="ARBA" id="ARBA00022679"/>
    </source>
</evidence>
<dbReference type="GO" id="GO:0016020">
    <property type="term" value="C:membrane"/>
    <property type="evidence" value="ECO:0007669"/>
    <property type="project" value="UniProtKB-SubCell"/>
</dbReference>
<dbReference type="PANTHER" id="PTHR22883:SF23">
    <property type="entry name" value="PALMITOYLTRANSFERASE ZDHHC6"/>
    <property type="match status" value="1"/>
</dbReference>
<feature type="transmembrane region" description="Helical" evidence="11">
    <location>
        <begin position="211"/>
        <end position="233"/>
    </location>
</feature>
<comment type="similarity">
    <text evidence="9">Belongs to the DHHC palmitoyltransferase family. PFA5 subfamily.</text>
</comment>
<evidence type="ECO:0000256" key="11">
    <source>
        <dbReference type="RuleBase" id="RU079119"/>
    </source>
</evidence>
<dbReference type="GO" id="GO:0006612">
    <property type="term" value="P:protein targeting to membrane"/>
    <property type="evidence" value="ECO:0007669"/>
    <property type="project" value="TreeGrafter"/>
</dbReference>
<dbReference type="GO" id="GO:0005794">
    <property type="term" value="C:Golgi apparatus"/>
    <property type="evidence" value="ECO:0007669"/>
    <property type="project" value="TreeGrafter"/>
</dbReference>